<sequence>MLKGLDPLLGPDLLRVLRAMGHGDEIAIVDGNYPAETDGHRLIRMDGHDAVSVANAILSVMPLDEMVPDAAFRPGIAGAPGRREPIFAEFEALVARHEPGKRIAQLDGPAFYERVRAAFAIVATSERRLYGNLVLRKGVIHPAPERQIENESQSLDNLH</sequence>
<dbReference type="RefSeq" id="WP_099555680.1">
    <property type="nucleotide sequence ID" value="NZ_LT960614.1"/>
</dbReference>
<dbReference type="KEGG" id="hdi:HDIA_1579"/>
<protein>
    <submittedName>
        <fullName evidence="4">L-fucose mutarotase</fullName>
        <ecNumber evidence="4">5.1.3.-</ecNumber>
    </submittedName>
</protein>
<dbReference type="PANTHER" id="PTHR31690">
    <property type="entry name" value="FUCOSE MUTAROTASE"/>
    <property type="match status" value="1"/>
</dbReference>
<dbReference type="PANTHER" id="PTHR31690:SF4">
    <property type="entry name" value="FUCOSE MUTAROTASE"/>
    <property type="match status" value="1"/>
</dbReference>
<evidence type="ECO:0000256" key="2">
    <source>
        <dbReference type="ARBA" id="ARBA00023235"/>
    </source>
</evidence>
<comment type="catalytic activity">
    <reaction evidence="3">
        <text>alpha-L-fucose = beta-L-fucose</text>
        <dbReference type="Rhea" id="RHEA:25580"/>
        <dbReference type="ChEBI" id="CHEBI:42548"/>
        <dbReference type="ChEBI" id="CHEBI:42589"/>
        <dbReference type="EC" id="5.1.3.29"/>
    </reaction>
</comment>
<dbReference type="InterPro" id="IPR023750">
    <property type="entry name" value="RbsD-like_sf"/>
</dbReference>
<proteinExistence type="predicted"/>
<dbReference type="AlphaFoldDB" id="A0A2C9D4J1"/>
<dbReference type="EC" id="5.1.3.-" evidence="4"/>
<dbReference type="GO" id="GO:0062193">
    <property type="term" value="F:D-ribose pyranase activity"/>
    <property type="evidence" value="ECO:0007669"/>
    <property type="project" value="UniProtKB-EC"/>
</dbReference>
<evidence type="ECO:0000256" key="3">
    <source>
        <dbReference type="ARBA" id="ARBA00036324"/>
    </source>
</evidence>
<organism evidence="4 5">
    <name type="scientific">Hartmannibacter diazotrophicus</name>
    <dbReference type="NCBI Taxonomy" id="1482074"/>
    <lineage>
        <taxon>Bacteria</taxon>
        <taxon>Pseudomonadati</taxon>
        <taxon>Pseudomonadota</taxon>
        <taxon>Alphaproteobacteria</taxon>
        <taxon>Hyphomicrobiales</taxon>
        <taxon>Pleomorphomonadaceae</taxon>
        <taxon>Hartmannibacter</taxon>
    </lineage>
</organism>
<dbReference type="GO" id="GO:0036373">
    <property type="term" value="F:L-fucose mutarotase activity"/>
    <property type="evidence" value="ECO:0007669"/>
    <property type="project" value="UniProtKB-EC"/>
</dbReference>
<dbReference type="InterPro" id="IPR007721">
    <property type="entry name" value="RbsD_FucU"/>
</dbReference>
<evidence type="ECO:0000313" key="4">
    <source>
        <dbReference type="EMBL" id="SON55120.1"/>
    </source>
</evidence>
<evidence type="ECO:0000313" key="5">
    <source>
        <dbReference type="Proteomes" id="UP000223606"/>
    </source>
</evidence>
<dbReference type="Proteomes" id="UP000223606">
    <property type="component" value="Chromosome 1"/>
</dbReference>
<dbReference type="GO" id="GO:0006004">
    <property type="term" value="P:fucose metabolic process"/>
    <property type="evidence" value="ECO:0007669"/>
    <property type="project" value="TreeGrafter"/>
</dbReference>
<gene>
    <name evidence="4" type="primary">fucU</name>
    <name evidence="4" type="ORF">HDIA_1579</name>
</gene>
<accession>A0A2C9D4J1</accession>
<reference evidence="5" key="1">
    <citation type="submission" date="2017-09" db="EMBL/GenBank/DDBJ databases">
        <title>Genome sequence of Nannocystis excedens DSM 71.</title>
        <authorList>
            <person name="Blom J."/>
        </authorList>
    </citation>
    <scope>NUCLEOTIDE SEQUENCE [LARGE SCALE GENOMIC DNA]</scope>
    <source>
        <strain evidence="5">type strain: E19</strain>
    </source>
</reference>
<dbReference type="Pfam" id="PF05025">
    <property type="entry name" value="RbsD_FucU"/>
    <property type="match status" value="1"/>
</dbReference>
<name>A0A2C9D4J1_9HYPH</name>
<dbReference type="EMBL" id="LT960614">
    <property type="protein sequence ID" value="SON55120.1"/>
    <property type="molecule type" value="Genomic_DNA"/>
</dbReference>
<dbReference type="Gene3D" id="3.40.1650.10">
    <property type="entry name" value="RbsD-like domain"/>
    <property type="match status" value="1"/>
</dbReference>
<dbReference type="GO" id="GO:0042806">
    <property type="term" value="F:fucose binding"/>
    <property type="evidence" value="ECO:0007669"/>
    <property type="project" value="TreeGrafter"/>
</dbReference>
<keyword evidence="2 4" id="KW-0413">Isomerase</keyword>
<evidence type="ECO:0000256" key="1">
    <source>
        <dbReference type="ARBA" id="ARBA00000223"/>
    </source>
</evidence>
<keyword evidence="5" id="KW-1185">Reference proteome</keyword>
<dbReference type="OrthoDB" id="7947972at2"/>
<dbReference type="SUPFAM" id="SSF102546">
    <property type="entry name" value="RbsD-like"/>
    <property type="match status" value="1"/>
</dbReference>
<comment type="catalytic activity">
    <reaction evidence="1">
        <text>beta-D-ribopyranose = beta-D-ribofuranose</text>
        <dbReference type="Rhea" id="RHEA:25432"/>
        <dbReference type="ChEBI" id="CHEBI:27476"/>
        <dbReference type="ChEBI" id="CHEBI:47002"/>
        <dbReference type="EC" id="5.4.99.62"/>
    </reaction>
</comment>
<dbReference type="InterPro" id="IPR050443">
    <property type="entry name" value="RbsD/FucU_mutarotase"/>
</dbReference>